<dbReference type="PROSITE" id="PS50151">
    <property type="entry name" value="UVR"/>
    <property type="match status" value="1"/>
</dbReference>
<dbReference type="SUPFAM" id="SSF82771">
    <property type="entry name" value="GIY-YIG endonuclease"/>
    <property type="match status" value="1"/>
</dbReference>
<comment type="similarity">
    <text evidence="7">Belongs to the UvrC family.</text>
</comment>
<dbReference type="Pfam" id="PF01541">
    <property type="entry name" value="GIY-YIG"/>
    <property type="match status" value="1"/>
</dbReference>
<dbReference type="Pfam" id="PF08459">
    <property type="entry name" value="UvrC_RNaseH_dom"/>
    <property type="match status" value="1"/>
</dbReference>
<dbReference type="InterPro" id="IPR001162">
    <property type="entry name" value="UvrC_RNase_H_dom"/>
</dbReference>
<dbReference type="Gene3D" id="4.10.860.10">
    <property type="entry name" value="UVR domain"/>
    <property type="match status" value="1"/>
</dbReference>
<gene>
    <name evidence="7" type="primary">uvrC</name>
    <name evidence="11" type="ORF">SAMN04487931_10112</name>
</gene>
<keyword evidence="4 7" id="KW-0267">Excision nuclease</keyword>
<dbReference type="FunFam" id="3.40.1440.10:FF:000001">
    <property type="entry name" value="UvrABC system protein C"/>
    <property type="match status" value="1"/>
</dbReference>
<dbReference type="InterPro" id="IPR038476">
    <property type="entry name" value="UvrC_RNase_H_dom_sf"/>
</dbReference>
<name>A0A1H2DLL2_9BACT</name>
<dbReference type="InterPro" id="IPR050066">
    <property type="entry name" value="UvrABC_protein_C"/>
</dbReference>
<feature type="domain" description="UvrC family homology region profile" evidence="10">
    <location>
        <begin position="254"/>
        <end position="476"/>
    </location>
</feature>
<dbReference type="InterPro" id="IPR001943">
    <property type="entry name" value="UVR_dom"/>
</dbReference>
<comment type="function">
    <text evidence="7">The UvrABC repair system catalyzes the recognition and processing of DNA lesions. UvrC both incises the 5' and 3' sides of the lesion. The N-terminal half is responsible for the 3' incision and the C-terminal half is responsible for the 5' incision.</text>
</comment>
<proteinExistence type="inferred from homology"/>
<dbReference type="AlphaFoldDB" id="A0A1H2DLL2"/>
<dbReference type="EMBL" id="FNLL01000001">
    <property type="protein sequence ID" value="SDT83792.1"/>
    <property type="molecule type" value="Genomic_DNA"/>
</dbReference>
<dbReference type="Pfam" id="PF02151">
    <property type="entry name" value="UVR"/>
    <property type="match status" value="1"/>
</dbReference>
<keyword evidence="12" id="KW-1185">Reference proteome</keyword>
<dbReference type="Proteomes" id="UP000199608">
    <property type="component" value="Unassembled WGS sequence"/>
</dbReference>
<accession>A0A1H2DLL2</accession>
<dbReference type="NCBIfam" id="NF001824">
    <property type="entry name" value="PRK00558.1-5"/>
    <property type="match status" value="1"/>
</dbReference>
<evidence type="ECO:0000256" key="7">
    <source>
        <dbReference type="HAMAP-Rule" id="MF_00203"/>
    </source>
</evidence>
<dbReference type="PANTHER" id="PTHR30562">
    <property type="entry name" value="UVRC/OXIDOREDUCTASE"/>
    <property type="match status" value="1"/>
</dbReference>
<dbReference type="Gene3D" id="3.30.420.340">
    <property type="entry name" value="UvrC, RNAse H endonuclease domain"/>
    <property type="match status" value="1"/>
</dbReference>
<evidence type="ECO:0000256" key="1">
    <source>
        <dbReference type="ARBA" id="ARBA00022490"/>
    </source>
</evidence>
<dbReference type="PANTHER" id="PTHR30562:SF1">
    <property type="entry name" value="UVRABC SYSTEM PROTEIN C"/>
    <property type="match status" value="1"/>
</dbReference>
<comment type="subunit">
    <text evidence="7">Interacts with UvrB in an incision complex.</text>
</comment>
<keyword evidence="5 7" id="KW-0234">DNA repair</keyword>
<evidence type="ECO:0000256" key="3">
    <source>
        <dbReference type="ARBA" id="ARBA00022769"/>
    </source>
</evidence>
<dbReference type="GO" id="GO:0009380">
    <property type="term" value="C:excinuclease repair complex"/>
    <property type="evidence" value="ECO:0007669"/>
    <property type="project" value="InterPro"/>
</dbReference>
<dbReference type="InterPro" id="IPR047296">
    <property type="entry name" value="GIY-YIG_UvrC_Cho"/>
</dbReference>
<keyword evidence="6 7" id="KW-0742">SOS response</keyword>
<dbReference type="CDD" id="cd10434">
    <property type="entry name" value="GIY-YIG_UvrC_Cho"/>
    <property type="match status" value="1"/>
</dbReference>
<feature type="domain" description="GIY-YIG" evidence="9">
    <location>
        <begin position="14"/>
        <end position="93"/>
    </location>
</feature>
<dbReference type="PROSITE" id="PS50165">
    <property type="entry name" value="UVRC"/>
    <property type="match status" value="1"/>
</dbReference>
<dbReference type="SUPFAM" id="SSF47781">
    <property type="entry name" value="RuvA domain 2-like"/>
    <property type="match status" value="1"/>
</dbReference>
<dbReference type="SUPFAM" id="SSF46600">
    <property type="entry name" value="C-terminal UvrC-binding domain of UvrB"/>
    <property type="match status" value="1"/>
</dbReference>
<sequence>MTSAILEKYRQAPHLPGVYLMKDVKGKIIYVGKAKDLKKRLSSYFIKKNNHDAKTMALLEMIKDFEIIITSSDHEAFILESNLIKEYNPKYNVILKDGKNYPLLCINMNEMYPAIQKVRKIKDDKALYFGPYSSGRSVNKTLNQIQKIFKLRKCRNTQFKNRSRPCLNFQIKACLGVCCNDISSVEYKKHVWDAILFLKGRSKQVVKKLKKRMIEHSASLEYEKAAQIRDSILAIENIMEKQVVVSPDMQDRDVLAFAAARGRAVITVMQVRSGLLIDNSHYPFDLGFKEPHEILSAFMVQYYRNTGFLPSFILLNQAIENKALLEDRFSEKKGKKVGIHVPVRGEKKKLVEMAFVNASGELEKRLLKEEEERASISMLKELLGMEKLPSRIECFDNSNLSGQDPVSSMVVFKDGRAFKDGYRKFIIRDLDFQDDYAYMFQVLKRRFSHDPSQMPYPDLLVVDGGKGQLSMALAVIKELNIENKFMVAGLAKKNAQKGEAFDKIYIPGRSNPLNTSQAKKALYLLQQVRDEAHRVAVTFQRNRREKRAGLSVLDGIPGIGPKKKKVLLNHFKGLVRMKAATVDEIAALPGMNKSLAENLIHALNQNN</sequence>
<dbReference type="InterPro" id="IPR000305">
    <property type="entry name" value="GIY-YIG_endonuc"/>
</dbReference>
<evidence type="ECO:0000313" key="12">
    <source>
        <dbReference type="Proteomes" id="UP000199608"/>
    </source>
</evidence>
<dbReference type="RefSeq" id="WP_092229295.1">
    <property type="nucleotide sequence ID" value="NZ_FNLL01000001.1"/>
</dbReference>
<evidence type="ECO:0000256" key="2">
    <source>
        <dbReference type="ARBA" id="ARBA00022763"/>
    </source>
</evidence>
<dbReference type="PROSITE" id="PS50164">
    <property type="entry name" value="GIY_YIG"/>
    <property type="match status" value="1"/>
</dbReference>
<dbReference type="GO" id="GO:0003677">
    <property type="term" value="F:DNA binding"/>
    <property type="evidence" value="ECO:0007669"/>
    <property type="project" value="UniProtKB-UniRule"/>
</dbReference>
<dbReference type="InterPro" id="IPR004791">
    <property type="entry name" value="UvrC"/>
</dbReference>
<keyword evidence="1 7" id="KW-0963">Cytoplasm</keyword>
<evidence type="ECO:0000256" key="4">
    <source>
        <dbReference type="ARBA" id="ARBA00022881"/>
    </source>
</evidence>
<feature type="domain" description="UVR" evidence="8">
    <location>
        <begin position="203"/>
        <end position="238"/>
    </location>
</feature>
<protein>
    <recommendedName>
        <fullName evidence="7">UvrABC system protein C</fullName>
        <shortName evidence="7">Protein UvrC</shortName>
    </recommendedName>
    <alternativeName>
        <fullName evidence="7">Excinuclease ABC subunit C</fullName>
    </alternativeName>
</protein>
<dbReference type="Gene3D" id="3.40.1440.10">
    <property type="entry name" value="GIY-YIG endonuclease"/>
    <property type="match status" value="1"/>
</dbReference>
<dbReference type="InterPro" id="IPR010994">
    <property type="entry name" value="RuvA_2-like"/>
</dbReference>
<reference evidence="12" key="1">
    <citation type="submission" date="2016-10" db="EMBL/GenBank/DDBJ databases">
        <authorList>
            <person name="Varghese N."/>
            <person name="Submissions S."/>
        </authorList>
    </citation>
    <scope>NUCLEOTIDE SEQUENCE [LARGE SCALE GENOMIC DNA]</scope>
    <source>
        <strain evidence="12">DSM 3384</strain>
    </source>
</reference>
<evidence type="ECO:0000259" key="9">
    <source>
        <dbReference type="PROSITE" id="PS50164"/>
    </source>
</evidence>
<evidence type="ECO:0000259" key="10">
    <source>
        <dbReference type="PROSITE" id="PS50165"/>
    </source>
</evidence>
<evidence type="ECO:0000259" key="8">
    <source>
        <dbReference type="PROSITE" id="PS50151"/>
    </source>
</evidence>
<dbReference type="Pfam" id="PF22920">
    <property type="entry name" value="UvrC_RNaseH"/>
    <property type="match status" value="1"/>
</dbReference>
<dbReference type="GO" id="GO:0006289">
    <property type="term" value="P:nucleotide-excision repair"/>
    <property type="evidence" value="ECO:0007669"/>
    <property type="project" value="UniProtKB-UniRule"/>
</dbReference>
<dbReference type="NCBIfam" id="TIGR00194">
    <property type="entry name" value="uvrC"/>
    <property type="match status" value="1"/>
</dbReference>
<evidence type="ECO:0000256" key="5">
    <source>
        <dbReference type="ARBA" id="ARBA00023204"/>
    </source>
</evidence>
<evidence type="ECO:0000256" key="6">
    <source>
        <dbReference type="ARBA" id="ARBA00023236"/>
    </source>
</evidence>
<dbReference type="GO" id="GO:0009432">
    <property type="term" value="P:SOS response"/>
    <property type="evidence" value="ECO:0007669"/>
    <property type="project" value="UniProtKB-UniRule"/>
</dbReference>
<dbReference type="InterPro" id="IPR036876">
    <property type="entry name" value="UVR_dom_sf"/>
</dbReference>
<dbReference type="Gene3D" id="1.10.150.20">
    <property type="entry name" value="5' to 3' exonuclease, C-terminal subdomain"/>
    <property type="match status" value="1"/>
</dbReference>
<dbReference type="GO" id="GO:0005737">
    <property type="term" value="C:cytoplasm"/>
    <property type="evidence" value="ECO:0007669"/>
    <property type="project" value="UniProtKB-SubCell"/>
</dbReference>
<keyword evidence="3 7" id="KW-0228">DNA excision</keyword>
<dbReference type="HAMAP" id="MF_00203">
    <property type="entry name" value="UvrC"/>
    <property type="match status" value="1"/>
</dbReference>
<dbReference type="SMART" id="SM00278">
    <property type="entry name" value="HhH1"/>
    <property type="match status" value="2"/>
</dbReference>
<organism evidence="11 12">
    <name type="scientific">Desulfobacula phenolica</name>
    <dbReference type="NCBI Taxonomy" id="90732"/>
    <lineage>
        <taxon>Bacteria</taxon>
        <taxon>Pseudomonadati</taxon>
        <taxon>Thermodesulfobacteriota</taxon>
        <taxon>Desulfobacteria</taxon>
        <taxon>Desulfobacterales</taxon>
        <taxon>Desulfobacteraceae</taxon>
        <taxon>Desulfobacula</taxon>
    </lineage>
</organism>
<comment type="subcellular location">
    <subcellularLocation>
        <location evidence="7">Cytoplasm</location>
    </subcellularLocation>
</comment>
<keyword evidence="2 7" id="KW-0227">DNA damage</keyword>
<dbReference type="GO" id="GO:0009381">
    <property type="term" value="F:excinuclease ABC activity"/>
    <property type="evidence" value="ECO:0007669"/>
    <property type="project" value="UniProtKB-UniRule"/>
</dbReference>
<dbReference type="InterPro" id="IPR035901">
    <property type="entry name" value="GIY-YIG_endonuc_sf"/>
</dbReference>
<dbReference type="Pfam" id="PF14520">
    <property type="entry name" value="HHH_5"/>
    <property type="match status" value="1"/>
</dbReference>
<dbReference type="InterPro" id="IPR003583">
    <property type="entry name" value="Hlx-hairpin-Hlx_DNA-bd_motif"/>
</dbReference>
<evidence type="ECO:0000313" key="11">
    <source>
        <dbReference type="EMBL" id="SDT83792.1"/>
    </source>
</evidence>
<dbReference type="SMART" id="SM00465">
    <property type="entry name" value="GIYc"/>
    <property type="match status" value="1"/>
</dbReference>